<dbReference type="EMBL" id="JATAAI010000012">
    <property type="protein sequence ID" value="KAK1741690.1"/>
    <property type="molecule type" value="Genomic_DNA"/>
</dbReference>
<evidence type="ECO:0000256" key="2">
    <source>
        <dbReference type="ARBA" id="ARBA00022574"/>
    </source>
</evidence>
<dbReference type="InterPro" id="IPR015943">
    <property type="entry name" value="WD40/YVTN_repeat-like_dom_sf"/>
</dbReference>
<organism evidence="6 7">
    <name type="scientific">Skeletonema marinoi</name>
    <dbReference type="NCBI Taxonomy" id="267567"/>
    <lineage>
        <taxon>Eukaryota</taxon>
        <taxon>Sar</taxon>
        <taxon>Stramenopiles</taxon>
        <taxon>Ochrophyta</taxon>
        <taxon>Bacillariophyta</taxon>
        <taxon>Coscinodiscophyceae</taxon>
        <taxon>Thalassiosirophycidae</taxon>
        <taxon>Thalassiosirales</taxon>
        <taxon>Skeletonemataceae</taxon>
        <taxon>Skeletonema</taxon>
        <taxon>Skeletonema marinoi-dohrnii complex</taxon>
    </lineage>
</organism>
<dbReference type="SMART" id="SM00320">
    <property type="entry name" value="WD40"/>
    <property type="match status" value="3"/>
</dbReference>
<dbReference type="InterPro" id="IPR036322">
    <property type="entry name" value="WD40_repeat_dom_sf"/>
</dbReference>
<keyword evidence="3" id="KW-0677">Repeat</keyword>
<keyword evidence="2" id="KW-0853">WD repeat</keyword>
<feature type="region of interest" description="Disordered" evidence="4">
    <location>
        <begin position="170"/>
        <end position="220"/>
    </location>
</feature>
<dbReference type="Proteomes" id="UP001224775">
    <property type="component" value="Unassembled WGS sequence"/>
</dbReference>
<proteinExistence type="inferred from homology"/>
<evidence type="ECO:0000259" key="5">
    <source>
        <dbReference type="Pfam" id="PF23609"/>
    </source>
</evidence>
<reference evidence="6" key="1">
    <citation type="submission" date="2023-06" db="EMBL/GenBank/DDBJ databases">
        <title>Survivors Of The Sea: Transcriptome response of Skeletonema marinoi to long-term dormancy.</title>
        <authorList>
            <person name="Pinder M.I.M."/>
            <person name="Kourtchenko O."/>
            <person name="Robertson E.K."/>
            <person name="Larsson T."/>
            <person name="Maumus F."/>
            <person name="Osuna-Cruz C.M."/>
            <person name="Vancaester E."/>
            <person name="Stenow R."/>
            <person name="Vandepoele K."/>
            <person name="Ploug H."/>
            <person name="Bruchert V."/>
            <person name="Godhe A."/>
            <person name="Topel M."/>
        </authorList>
    </citation>
    <scope>NUCLEOTIDE SEQUENCE</scope>
    <source>
        <strain evidence="6">R05AC</strain>
    </source>
</reference>
<name>A0AAD9DDE5_9STRA</name>
<accession>A0AAD9DDE5</accession>
<keyword evidence="7" id="KW-1185">Reference proteome</keyword>
<feature type="region of interest" description="Disordered" evidence="4">
    <location>
        <begin position="23"/>
        <end position="51"/>
    </location>
</feature>
<evidence type="ECO:0000313" key="7">
    <source>
        <dbReference type="Proteomes" id="UP001224775"/>
    </source>
</evidence>
<dbReference type="Gene3D" id="2.130.10.10">
    <property type="entry name" value="YVTN repeat-like/Quinoprotein amine dehydrogenase"/>
    <property type="match status" value="1"/>
</dbReference>
<comment type="caution">
    <text evidence="6">The sequence shown here is derived from an EMBL/GenBank/DDBJ whole genome shotgun (WGS) entry which is preliminary data.</text>
</comment>
<sequence>MFNQNAEYAFNLPCRRLAAVAPSSQNNASKSAGSSFDEEDSGDYFDSSASSSTSHRFLVGTAFPSVSKLSESNEADGDGNNITHNLSIIEEDDENRTNRVYLMQYHEDSNELSLETSFVHPMGEIWSMACHPKKADWVATCGGGAVFSPMGEEKKENDRLAHFQTTLWKTPDSSAADDDDDFNGTTISKNNSADSDDFWSENNINNQESNRNRTVSAASAASGVSTSAKLEPVLTIPHGQNSSSTSGWEQRVGQILWNPLLHPNSSSGDALMDLAETSSHEGGGNIITVGWDARSPITLWDISSMSEAKEVWSTIPENETPSFRRGRGRLDRFSGLNSALPRRASWDPHEGSHILATAGVDVVAYDMRCPPREVGVIRSAHRYGVTDVCHNHLQSNVVITSGMDGIVKFFDLRMHLSQRSSCAYLDTSMDTTVEVDRYTPPPLLKAVRGGHSHWAIRAACNPFYDQLILSGGTDAIANLWRVSSCSSAPLLDLGGEEDDDAMNESYFDETYGEEGDDDADAAANVEEGNEVEGDVWNNDNDQTTHSDEEDEGDNKLKSKSSANESNADIRVTRFECSDVTADLTWSASDPWVYATLSCDGGLVVHHVPSKEKYKILL</sequence>
<dbReference type="PANTHER" id="PTHR14205">
    <property type="entry name" value="WD-REPEAT PROTEIN"/>
    <property type="match status" value="1"/>
</dbReference>
<dbReference type="AlphaFoldDB" id="A0AAD9DDE5"/>
<evidence type="ECO:0000256" key="3">
    <source>
        <dbReference type="ARBA" id="ARBA00022737"/>
    </source>
</evidence>
<dbReference type="InterPro" id="IPR001680">
    <property type="entry name" value="WD40_rpt"/>
</dbReference>
<dbReference type="GO" id="GO:0016567">
    <property type="term" value="P:protein ubiquitination"/>
    <property type="evidence" value="ECO:0007669"/>
    <property type="project" value="TreeGrafter"/>
</dbReference>
<feature type="compositionally biased region" description="Polar residues" evidence="4">
    <location>
        <begin position="183"/>
        <end position="193"/>
    </location>
</feature>
<dbReference type="Pfam" id="PF23609">
    <property type="entry name" value="Beta-prop_EIPR1"/>
    <property type="match status" value="1"/>
</dbReference>
<protein>
    <submittedName>
        <fullName evidence="6">WD40 repeat domain-containing protein</fullName>
    </submittedName>
</protein>
<dbReference type="InterPro" id="IPR040323">
    <property type="entry name" value="EIPR1"/>
</dbReference>
<feature type="region of interest" description="Disordered" evidence="4">
    <location>
        <begin position="526"/>
        <end position="563"/>
    </location>
</feature>
<evidence type="ECO:0000256" key="4">
    <source>
        <dbReference type="SAM" id="MobiDB-lite"/>
    </source>
</evidence>
<comment type="similarity">
    <text evidence="1">Belongs to the WD repeat EIPR1 family.</text>
</comment>
<evidence type="ECO:0000256" key="1">
    <source>
        <dbReference type="ARBA" id="ARBA00005672"/>
    </source>
</evidence>
<feature type="compositionally biased region" description="Low complexity" evidence="4">
    <location>
        <begin position="200"/>
        <end position="220"/>
    </location>
</feature>
<dbReference type="PANTHER" id="PTHR14205:SF15">
    <property type="entry name" value="EARP AND GARP COMPLEX-INTERACTING PROTEIN 1"/>
    <property type="match status" value="1"/>
</dbReference>
<evidence type="ECO:0000313" key="6">
    <source>
        <dbReference type="EMBL" id="KAK1741690.1"/>
    </source>
</evidence>
<gene>
    <name evidence="6" type="ORF">QTG54_007263</name>
</gene>
<dbReference type="SUPFAM" id="SSF50978">
    <property type="entry name" value="WD40 repeat-like"/>
    <property type="match status" value="1"/>
</dbReference>
<feature type="compositionally biased region" description="Polar residues" evidence="4">
    <location>
        <begin position="23"/>
        <end position="34"/>
    </location>
</feature>
<dbReference type="InterPro" id="IPR059104">
    <property type="entry name" value="Beta-prop_EIPR1-like"/>
</dbReference>
<feature type="domain" description="EIPR1-like beta-propeller" evidence="5">
    <location>
        <begin position="342"/>
        <end position="480"/>
    </location>
</feature>